<sequence>MGKGASNSHKQLIETFLQTYYSALSRQLEGFHRFYVDKEGQLTCDYVLRGVTLPWIPLRSGSLPEEALPGTRTPAAESPGDAAPAGWSRADVPHASVDGGSGSPAEFRISEFSFDPKQMPLETAVGLLQAAIQSALPAVYYDIRISSYDVDEITSPGHPGSVTSDVYVVAVGSIHVSEVPRPAWNAEPVPVSLLKYVALFPFIQTFRLRLKQVKAESDEKNAAFFNNNQDAIHVWICHDVLRYLDGNILNWLPPATHTSDGQSDSVPQFSRAGLDAEQERVIMPAAHQGPMYPFAPSPQPLSYAGNFQRTGMMPFFPYPFGTLPNAHVLASADVTRMMQGRYQMPGFIPPQPVYGMNPGAVPANIPMSSGVKAADDLPFACTIWVGGVPPGSTEDLIRAEFSRFGPIHKVDYRPMRGFAFIVFVSEKARDRAIEQYRSGNFVPTTRHFENAHLKIDYKREFGNRSMHPIYRVPYRMQPRIPQPGVAHQFEVVARGDYPAPQQVASVETSQEIYPAPGESPVRAPTLPSR</sequence>
<evidence type="ECO:0000259" key="3">
    <source>
        <dbReference type="PROSITE" id="PS50102"/>
    </source>
</evidence>
<dbReference type="Pfam" id="PF00076">
    <property type="entry name" value="RRM_1"/>
    <property type="match status" value="1"/>
</dbReference>
<feature type="region of interest" description="Disordered" evidence="2">
    <location>
        <begin position="66"/>
        <end position="101"/>
    </location>
</feature>
<dbReference type="HOGENOM" id="CLU_515241_0_0_1"/>
<feature type="region of interest" description="Disordered" evidence="2">
    <location>
        <begin position="502"/>
        <end position="529"/>
    </location>
</feature>
<organism evidence="4 5">
    <name type="scientific">Cyanidioschyzon merolae (strain NIES-3377 / 10D)</name>
    <name type="common">Unicellular red alga</name>
    <dbReference type="NCBI Taxonomy" id="280699"/>
    <lineage>
        <taxon>Eukaryota</taxon>
        <taxon>Rhodophyta</taxon>
        <taxon>Bangiophyceae</taxon>
        <taxon>Cyanidiales</taxon>
        <taxon>Cyanidiaceae</taxon>
        <taxon>Cyanidioschyzon</taxon>
    </lineage>
</organism>
<protein>
    <recommendedName>
        <fullName evidence="3">RRM domain-containing protein</fullName>
    </recommendedName>
</protein>
<feature type="compositionally biased region" description="Polar residues" evidence="2">
    <location>
        <begin position="502"/>
        <end position="511"/>
    </location>
</feature>
<dbReference type="RefSeq" id="XP_005536028.1">
    <property type="nucleotide sequence ID" value="XM_005535971.1"/>
</dbReference>
<dbReference type="GO" id="GO:0003723">
    <property type="term" value="F:RNA binding"/>
    <property type="evidence" value="ECO:0007669"/>
    <property type="project" value="UniProtKB-UniRule"/>
</dbReference>
<evidence type="ECO:0000256" key="1">
    <source>
        <dbReference type="PROSITE-ProRule" id="PRU00176"/>
    </source>
</evidence>
<gene>
    <name evidence="4" type="ORF">CYME_CMH043C</name>
</gene>
<reference evidence="4 5" key="1">
    <citation type="journal article" date="2004" name="Nature">
        <title>Genome sequence of the ultrasmall unicellular red alga Cyanidioschyzon merolae 10D.</title>
        <authorList>
            <person name="Matsuzaki M."/>
            <person name="Misumi O."/>
            <person name="Shin-i T."/>
            <person name="Maruyama S."/>
            <person name="Takahara M."/>
            <person name="Miyagishima S."/>
            <person name="Mori T."/>
            <person name="Nishida K."/>
            <person name="Yagisawa F."/>
            <person name="Nishida K."/>
            <person name="Yoshida Y."/>
            <person name="Nishimura Y."/>
            <person name="Nakao S."/>
            <person name="Kobayashi T."/>
            <person name="Momoyama Y."/>
            <person name="Higashiyama T."/>
            <person name="Minoda A."/>
            <person name="Sano M."/>
            <person name="Nomoto H."/>
            <person name="Oishi K."/>
            <person name="Hayashi H."/>
            <person name="Ohta F."/>
            <person name="Nishizaka S."/>
            <person name="Haga S."/>
            <person name="Miura S."/>
            <person name="Morishita T."/>
            <person name="Kabeya Y."/>
            <person name="Terasawa K."/>
            <person name="Suzuki Y."/>
            <person name="Ishii Y."/>
            <person name="Asakawa S."/>
            <person name="Takano H."/>
            <person name="Ohta N."/>
            <person name="Kuroiwa H."/>
            <person name="Tanaka K."/>
            <person name="Shimizu N."/>
            <person name="Sugano S."/>
            <person name="Sato N."/>
            <person name="Nozaki H."/>
            <person name="Ogasawara N."/>
            <person name="Kohara Y."/>
            <person name="Kuroiwa T."/>
        </authorList>
    </citation>
    <scope>NUCLEOTIDE SEQUENCE [LARGE SCALE GENOMIC DNA]</scope>
    <source>
        <strain evidence="4 5">10D</strain>
    </source>
</reference>
<keyword evidence="5" id="KW-1185">Reference proteome</keyword>
<dbReference type="GeneID" id="16993377"/>
<dbReference type="AlphaFoldDB" id="M1VBL5"/>
<dbReference type="Proteomes" id="UP000007014">
    <property type="component" value="Chromosome 8"/>
</dbReference>
<evidence type="ECO:0000256" key="2">
    <source>
        <dbReference type="SAM" id="MobiDB-lite"/>
    </source>
</evidence>
<dbReference type="OrthoDB" id="1875751at2759"/>
<keyword evidence="1" id="KW-0694">RNA-binding</keyword>
<evidence type="ECO:0000313" key="4">
    <source>
        <dbReference type="EMBL" id="BAM79742.1"/>
    </source>
</evidence>
<reference evidence="4 5" key="2">
    <citation type="journal article" date="2007" name="BMC Biol.">
        <title>A 100%-complete sequence reveals unusually simple genomic features in the hot-spring red alga Cyanidioschyzon merolae.</title>
        <authorList>
            <person name="Nozaki H."/>
            <person name="Takano H."/>
            <person name="Misumi O."/>
            <person name="Terasawa K."/>
            <person name="Matsuzaki M."/>
            <person name="Maruyama S."/>
            <person name="Nishida K."/>
            <person name="Yagisawa F."/>
            <person name="Yoshida Y."/>
            <person name="Fujiwara T."/>
            <person name="Takio S."/>
            <person name="Tamura K."/>
            <person name="Chung S.J."/>
            <person name="Nakamura S."/>
            <person name="Kuroiwa H."/>
            <person name="Tanaka K."/>
            <person name="Sato N."/>
            <person name="Kuroiwa T."/>
        </authorList>
    </citation>
    <scope>NUCLEOTIDE SEQUENCE [LARGE SCALE GENOMIC DNA]</scope>
    <source>
        <strain evidence="4 5">10D</strain>
    </source>
</reference>
<proteinExistence type="predicted"/>
<dbReference type="EMBL" id="AP006490">
    <property type="protein sequence ID" value="BAM79742.1"/>
    <property type="molecule type" value="Genomic_DNA"/>
</dbReference>
<dbReference type="PROSITE" id="PS50102">
    <property type="entry name" value="RRM"/>
    <property type="match status" value="1"/>
</dbReference>
<dbReference type="STRING" id="280699.M1VBL5"/>
<dbReference type="Gramene" id="CMH043CT">
    <property type="protein sequence ID" value="CMH043CT"/>
    <property type="gene ID" value="CMH043C"/>
</dbReference>
<feature type="domain" description="RRM" evidence="3">
    <location>
        <begin position="381"/>
        <end position="460"/>
    </location>
</feature>
<dbReference type="Gene3D" id="3.30.70.330">
    <property type="match status" value="1"/>
</dbReference>
<dbReference type="InterPro" id="IPR000504">
    <property type="entry name" value="RRM_dom"/>
</dbReference>
<dbReference type="InterPro" id="IPR035979">
    <property type="entry name" value="RBD_domain_sf"/>
</dbReference>
<accession>M1VBL5</accession>
<evidence type="ECO:0000313" key="5">
    <source>
        <dbReference type="Proteomes" id="UP000007014"/>
    </source>
</evidence>
<dbReference type="SMART" id="SM00360">
    <property type="entry name" value="RRM"/>
    <property type="match status" value="1"/>
</dbReference>
<name>M1VBL5_CYAM1</name>
<dbReference type="KEGG" id="cme:CYME_CMH043C"/>
<dbReference type="InterPro" id="IPR012677">
    <property type="entry name" value="Nucleotide-bd_a/b_plait_sf"/>
</dbReference>
<dbReference type="SUPFAM" id="SSF54928">
    <property type="entry name" value="RNA-binding domain, RBD"/>
    <property type="match status" value="1"/>
</dbReference>